<evidence type="ECO:0000313" key="3">
    <source>
        <dbReference type="Proteomes" id="UP001642487"/>
    </source>
</evidence>
<dbReference type="Proteomes" id="UP001642487">
    <property type="component" value="Chromosome 4"/>
</dbReference>
<feature type="compositionally biased region" description="Acidic residues" evidence="1">
    <location>
        <begin position="287"/>
        <end position="301"/>
    </location>
</feature>
<name>A0ABP0YRM6_9ROSI</name>
<protein>
    <submittedName>
        <fullName evidence="2">Uncharacterized protein</fullName>
    </submittedName>
</protein>
<keyword evidence="3" id="KW-1185">Reference proteome</keyword>
<feature type="compositionally biased region" description="Acidic residues" evidence="1">
    <location>
        <begin position="265"/>
        <end position="279"/>
    </location>
</feature>
<reference evidence="2 3" key="1">
    <citation type="submission" date="2024-03" db="EMBL/GenBank/DDBJ databases">
        <authorList>
            <person name="Gkanogiannis A."/>
            <person name="Becerra Lopez-Lavalle L."/>
        </authorList>
    </citation>
    <scope>NUCLEOTIDE SEQUENCE [LARGE SCALE GENOMIC DNA]</scope>
</reference>
<feature type="compositionally biased region" description="Basic and acidic residues" evidence="1">
    <location>
        <begin position="77"/>
        <end position="88"/>
    </location>
</feature>
<proteinExistence type="predicted"/>
<feature type="region of interest" description="Disordered" evidence="1">
    <location>
        <begin position="48"/>
        <end position="108"/>
    </location>
</feature>
<dbReference type="EMBL" id="OZ021738">
    <property type="protein sequence ID" value="CAK9321157.1"/>
    <property type="molecule type" value="Genomic_DNA"/>
</dbReference>
<gene>
    <name evidence="2" type="ORF">CITCOLO1_LOCUS13224</name>
</gene>
<feature type="region of interest" description="Disordered" evidence="1">
    <location>
        <begin position="261"/>
        <end position="301"/>
    </location>
</feature>
<accession>A0ABP0YRM6</accession>
<evidence type="ECO:0000313" key="2">
    <source>
        <dbReference type="EMBL" id="CAK9321157.1"/>
    </source>
</evidence>
<sequence length="301" mass="35285">MTFTEREEKGNSSNTKLVEIKKEKVEEEEEEDIELWLNEVLKDSDSIDDELQLGASSSQNHIDKAPINEEEEDAEESERSTKRTRTAESDEAESMINKATNVEEDETEWGMDPLEVTEEIVLKYHDFIDEIYQMLKDDQKDEEKVDGHKKIKMEWQKWSEILERANVLVEALNRSLRTVALEMEWMKSIDEFKKEYSLRETHVPDLLALLRDINSRIESSPHFSLVSDIKNRGEVLTMCLDELERSKEELTEMVDVIHELKELDLQDEEDEEDDGEDGEFELKLEDDGYEELDLQDADETE</sequence>
<evidence type="ECO:0000256" key="1">
    <source>
        <dbReference type="SAM" id="MobiDB-lite"/>
    </source>
</evidence>
<organism evidence="2 3">
    <name type="scientific">Citrullus colocynthis</name>
    <name type="common">colocynth</name>
    <dbReference type="NCBI Taxonomy" id="252529"/>
    <lineage>
        <taxon>Eukaryota</taxon>
        <taxon>Viridiplantae</taxon>
        <taxon>Streptophyta</taxon>
        <taxon>Embryophyta</taxon>
        <taxon>Tracheophyta</taxon>
        <taxon>Spermatophyta</taxon>
        <taxon>Magnoliopsida</taxon>
        <taxon>eudicotyledons</taxon>
        <taxon>Gunneridae</taxon>
        <taxon>Pentapetalae</taxon>
        <taxon>rosids</taxon>
        <taxon>fabids</taxon>
        <taxon>Cucurbitales</taxon>
        <taxon>Cucurbitaceae</taxon>
        <taxon>Benincaseae</taxon>
        <taxon>Citrullus</taxon>
    </lineage>
</organism>